<keyword evidence="2" id="KW-1185">Reference proteome</keyword>
<dbReference type="Pfam" id="PF09982">
    <property type="entry name" value="LpxR"/>
    <property type="match status" value="1"/>
</dbReference>
<dbReference type="Gene3D" id="2.40.128.140">
    <property type="entry name" value="Outer membrane protein"/>
    <property type="match status" value="1"/>
</dbReference>
<name>A0ABX6VKR6_9GAMM</name>
<protein>
    <submittedName>
        <fullName evidence="1">Lipid A deacylase LpxR family protein</fullName>
    </submittedName>
</protein>
<gene>
    <name evidence="1" type="ORF">FM038_016345</name>
</gene>
<dbReference type="InterPro" id="IPR037107">
    <property type="entry name" value="Put_OMP_sf"/>
</dbReference>
<proteinExistence type="predicted"/>
<evidence type="ECO:0000313" key="1">
    <source>
        <dbReference type="EMBL" id="QPG60508.1"/>
    </source>
</evidence>
<organism evidence="1 2">
    <name type="scientific">Shewanella eurypsychrophilus</name>
    <dbReference type="NCBI Taxonomy" id="2593656"/>
    <lineage>
        <taxon>Bacteria</taxon>
        <taxon>Pseudomonadati</taxon>
        <taxon>Pseudomonadota</taxon>
        <taxon>Gammaproteobacteria</taxon>
        <taxon>Alteromonadales</taxon>
        <taxon>Shewanellaceae</taxon>
        <taxon>Shewanella</taxon>
    </lineage>
</organism>
<accession>A0ABX6VKR6</accession>
<reference evidence="1" key="1">
    <citation type="submission" date="2021-07" db="EMBL/GenBank/DDBJ databases">
        <title>Shewanella sp. YLB-07 whole genome sequence.</title>
        <authorList>
            <person name="Yu L."/>
        </authorList>
    </citation>
    <scope>NUCLEOTIDE SEQUENCE</scope>
    <source>
        <strain evidence="1">YLB-08</strain>
    </source>
</reference>
<dbReference type="EMBL" id="CP045503">
    <property type="protein sequence ID" value="QPG60508.1"/>
    <property type="molecule type" value="Genomic_DNA"/>
</dbReference>
<sequence>MLTSSLVLSIPTAFAGQWHLQLDNDIIFGDDGNYTNAIILGWESETQSDLTFAPSPAQWLGMLNFSQSDAEYAWGWKISQQMWTPGLIEIEAPQPQDRPYAGYLAFEGHTAAYSATLAQKNWLSIGVVGPASGNEQVQSFVHKITDSSAPQGWQYQVKNQVTLQAAYEVDALLSRGSAFNSHLIGDTQWDVSGFSHTQAGNFRSETALGLTLRWGNELANSFGRLSQHTGQYGNLSATTKSSNFMVFSRAYVGYRFNDLTLDGSLPYDSLVEMEHKQAGLNTGIIWYHPSWSVAWTFNTYTKEYVSDADKWHGFGSLTVSWHL</sequence>
<dbReference type="Proteomes" id="UP000316416">
    <property type="component" value="Chromosome"/>
</dbReference>
<dbReference type="InterPro" id="IPR018707">
    <property type="entry name" value="LpxR"/>
</dbReference>
<evidence type="ECO:0000313" key="2">
    <source>
        <dbReference type="Proteomes" id="UP000316416"/>
    </source>
</evidence>